<protein>
    <submittedName>
        <fullName evidence="2">Uncharacterized protein</fullName>
    </submittedName>
</protein>
<evidence type="ECO:0000256" key="1">
    <source>
        <dbReference type="SAM" id="Phobius"/>
    </source>
</evidence>
<proteinExistence type="predicted"/>
<comment type="caution">
    <text evidence="2">The sequence shown here is derived from an EMBL/GenBank/DDBJ whole genome shotgun (WGS) entry which is preliminary data.</text>
</comment>
<sequence length="160" mass="17764">MKKHIVYAASKLARGLSASLLSFILFSWIFSEVPANSYLGIWSGAMLILYLGFLSLHNVEMLLKAGTGGAFISFGYIAARMTSGCTVQDAFCHMSFTRKALCASIGIEYAILIFLCIIYAIAKRRKSEKKNPDDEMFPERQDDLDRLEQYLSAADVVGKV</sequence>
<dbReference type="AlphaFoldDB" id="A0A9D2SGL8"/>
<reference evidence="2" key="1">
    <citation type="journal article" date="2021" name="PeerJ">
        <title>Extensive microbial diversity within the chicken gut microbiome revealed by metagenomics and culture.</title>
        <authorList>
            <person name="Gilroy R."/>
            <person name="Ravi A."/>
            <person name="Getino M."/>
            <person name="Pursley I."/>
            <person name="Horton D.L."/>
            <person name="Alikhan N.F."/>
            <person name="Baker D."/>
            <person name="Gharbi K."/>
            <person name="Hall N."/>
            <person name="Watson M."/>
            <person name="Adriaenssens E.M."/>
            <person name="Foster-Nyarko E."/>
            <person name="Jarju S."/>
            <person name="Secka A."/>
            <person name="Antonio M."/>
            <person name="Oren A."/>
            <person name="Chaudhuri R.R."/>
            <person name="La Ragione R."/>
            <person name="Hildebrand F."/>
            <person name="Pallen M.J."/>
        </authorList>
    </citation>
    <scope>NUCLEOTIDE SEQUENCE</scope>
    <source>
        <strain evidence="2">CHK180-15479</strain>
    </source>
</reference>
<feature type="transmembrane region" description="Helical" evidence="1">
    <location>
        <begin position="103"/>
        <end position="122"/>
    </location>
</feature>
<keyword evidence="1" id="KW-0812">Transmembrane</keyword>
<evidence type="ECO:0000313" key="2">
    <source>
        <dbReference type="EMBL" id="HJC05450.1"/>
    </source>
</evidence>
<name>A0A9D2SGL8_9FIRM</name>
<keyword evidence="1" id="KW-0472">Membrane</keyword>
<dbReference type="EMBL" id="DWWT01000019">
    <property type="protein sequence ID" value="HJC05450.1"/>
    <property type="molecule type" value="Genomic_DNA"/>
</dbReference>
<gene>
    <name evidence="2" type="ORF">H9704_04765</name>
</gene>
<evidence type="ECO:0000313" key="3">
    <source>
        <dbReference type="Proteomes" id="UP000823910"/>
    </source>
</evidence>
<feature type="transmembrane region" description="Helical" evidence="1">
    <location>
        <begin position="61"/>
        <end position="79"/>
    </location>
</feature>
<feature type="transmembrane region" description="Helical" evidence="1">
    <location>
        <begin position="37"/>
        <end position="54"/>
    </location>
</feature>
<reference evidence="2" key="2">
    <citation type="submission" date="2021-04" db="EMBL/GenBank/DDBJ databases">
        <authorList>
            <person name="Gilroy R."/>
        </authorList>
    </citation>
    <scope>NUCLEOTIDE SEQUENCE</scope>
    <source>
        <strain evidence="2">CHK180-15479</strain>
    </source>
</reference>
<feature type="transmembrane region" description="Helical" evidence="1">
    <location>
        <begin position="12"/>
        <end position="31"/>
    </location>
</feature>
<dbReference type="Proteomes" id="UP000823910">
    <property type="component" value="Unassembled WGS sequence"/>
</dbReference>
<accession>A0A9D2SGL8</accession>
<keyword evidence="1" id="KW-1133">Transmembrane helix</keyword>
<organism evidence="2 3">
    <name type="scientific">Candidatus Enterocloster excrementipullorum</name>
    <dbReference type="NCBI Taxonomy" id="2838559"/>
    <lineage>
        <taxon>Bacteria</taxon>
        <taxon>Bacillati</taxon>
        <taxon>Bacillota</taxon>
        <taxon>Clostridia</taxon>
        <taxon>Lachnospirales</taxon>
        <taxon>Lachnospiraceae</taxon>
        <taxon>Enterocloster</taxon>
    </lineage>
</organism>